<accession>F8PTS5</accession>
<dbReference type="OrthoDB" id="2676469at2759"/>
<name>F8PTS5_SERL3</name>
<dbReference type="STRING" id="936435.F8PTS5"/>
<dbReference type="OMA" id="CEESRYD"/>
<organism evidence="2">
    <name type="scientific">Serpula lacrymans var. lacrymans (strain S7.3)</name>
    <name type="common">Dry rot fungus</name>
    <dbReference type="NCBI Taxonomy" id="936435"/>
    <lineage>
        <taxon>Eukaryota</taxon>
        <taxon>Fungi</taxon>
        <taxon>Dikarya</taxon>
        <taxon>Basidiomycota</taxon>
        <taxon>Agaricomycotina</taxon>
        <taxon>Agaricomycetes</taxon>
        <taxon>Agaricomycetidae</taxon>
        <taxon>Boletales</taxon>
        <taxon>Coniophorineae</taxon>
        <taxon>Serpulaceae</taxon>
        <taxon>Serpula</taxon>
    </lineage>
</organism>
<sequence length="68" mass="7720">MYIDTCIAYTGPFADLNKCLLCRESRYNQVKLQASGGKIKTPCQQFHTIPIESQLQALYRDPGHAKNM</sequence>
<dbReference type="InParanoid" id="F8PTS5"/>
<gene>
    <name evidence="1" type="ORF">SERLA73DRAFT_50443</name>
</gene>
<evidence type="ECO:0000313" key="2">
    <source>
        <dbReference type="Proteomes" id="UP000008063"/>
    </source>
</evidence>
<dbReference type="AlphaFoldDB" id="F8PTS5"/>
<reference evidence="2" key="1">
    <citation type="journal article" date="2011" name="Science">
        <title>The plant cell wall-decomposing machinery underlies the functional diversity of forest fungi.</title>
        <authorList>
            <person name="Eastwood D.C."/>
            <person name="Floudas D."/>
            <person name="Binder M."/>
            <person name="Majcherczyk A."/>
            <person name="Schneider P."/>
            <person name="Aerts A."/>
            <person name="Asiegbu F.O."/>
            <person name="Baker S.E."/>
            <person name="Barry K."/>
            <person name="Bendiksby M."/>
            <person name="Blumentritt M."/>
            <person name="Coutinho P.M."/>
            <person name="Cullen D."/>
            <person name="de Vries R.P."/>
            <person name="Gathman A."/>
            <person name="Goodell B."/>
            <person name="Henrissat B."/>
            <person name="Ihrmark K."/>
            <person name="Kauserud H."/>
            <person name="Kohler A."/>
            <person name="LaButti K."/>
            <person name="Lapidus A."/>
            <person name="Lavin J.L."/>
            <person name="Lee Y.-H."/>
            <person name="Lindquist E."/>
            <person name="Lilly W."/>
            <person name="Lucas S."/>
            <person name="Morin E."/>
            <person name="Murat C."/>
            <person name="Oguiza J.A."/>
            <person name="Park J."/>
            <person name="Pisabarro A.G."/>
            <person name="Riley R."/>
            <person name="Rosling A."/>
            <person name="Salamov A."/>
            <person name="Schmidt O."/>
            <person name="Schmutz J."/>
            <person name="Skrede I."/>
            <person name="Stenlid J."/>
            <person name="Wiebenga A."/>
            <person name="Xie X."/>
            <person name="Kuees U."/>
            <person name="Hibbett D.S."/>
            <person name="Hoffmeister D."/>
            <person name="Hoegberg N."/>
            <person name="Martin F."/>
            <person name="Grigoriev I.V."/>
            <person name="Watkinson S.C."/>
        </authorList>
    </citation>
    <scope>NUCLEOTIDE SEQUENCE [LARGE SCALE GENOMIC DNA]</scope>
    <source>
        <strain evidence="2">strain S7.3</strain>
    </source>
</reference>
<keyword evidence="2" id="KW-1185">Reference proteome</keyword>
<dbReference type="HOGENOM" id="CLU_161753_0_0_1"/>
<dbReference type="Proteomes" id="UP000008063">
    <property type="component" value="Unassembled WGS sequence"/>
</dbReference>
<protein>
    <submittedName>
        <fullName evidence="1">Uncharacterized protein</fullName>
    </submittedName>
</protein>
<proteinExistence type="predicted"/>
<evidence type="ECO:0000313" key="1">
    <source>
        <dbReference type="EMBL" id="EGO01070.1"/>
    </source>
</evidence>
<dbReference type="EMBL" id="GL945478">
    <property type="protein sequence ID" value="EGO01070.1"/>
    <property type="molecule type" value="Genomic_DNA"/>
</dbReference>